<protein>
    <submittedName>
        <fullName evidence="2">RfbJ protein</fullName>
    </submittedName>
</protein>
<dbReference type="EMBL" id="BBRZ01000046">
    <property type="protein sequence ID" value="GAM57150.1"/>
    <property type="molecule type" value="Genomic_DNA"/>
</dbReference>
<sequence length="317" mass="35542">MDLDIAVLLPCYNEQGAIGETIASFQQALPRATIYVYDNNSSDQTAEEARQAGAIVRFEPRQGKGEVVKRMFADIEADVYVMADGDNTYDASICPELIDTLVSERLDMIVGTRSRELSSYPKGHVLGNKVFSNLINRAFNSKLEDVFSGYRIMSNRFVKSLPIFSDGFQIETELTVHALQHKIPIKEVPTKYISRPEGTESKLKTYRDGFKILNFIMFLLRDVRPLFFFSCISATLITLSLFLGLPVIFEFFETGLVPRFPTAILASSIALIAVMSLFSGLILDNVSRGRKERKMVTYSERLSSDIKKASSNLLALI</sequence>
<dbReference type="AlphaFoldDB" id="A0A0B8NRE8"/>
<dbReference type="InterPro" id="IPR001173">
    <property type="entry name" value="Glyco_trans_2-like"/>
</dbReference>
<gene>
    <name evidence="2" type="ORF">JCM19231_3961</name>
</gene>
<evidence type="ECO:0000313" key="2">
    <source>
        <dbReference type="EMBL" id="GAM57150.1"/>
    </source>
</evidence>
<comment type="caution">
    <text evidence="2">The sequence shown here is derived from an EMBL/GenBank/DDBJ whole genome shotgun (WGS) entry which is preliminary data.</text>
</comment>
<evidence type="ECO:0000259" key="1">
    <source>
        <dbReference type="Pfam" id="PF00535"/>
    </source>
</evidence>
<feature type="domain" description="Glycosyltransferase 2-like" evidence="1">
    <location>
        <begin position="7"/>
        <end position="157"/>
    </location>
</feature>
<evidence type="ECO:0000313" key="3">
    <source>
        <dbReference type="Proteomes" id="UP000031671"/>
    </source>
</evidence>
<dbReference type="SUPFAM" id="SSF53448">
    <property type="entry name" value="Nucleotide-diphospho-sugar transferases"/>
    <property type="match status" value="1"/>
</dbReference>
<dbReference type="Proteomes" id="UP000031671">
    <property type="component" value="Unassembled WGS sequence"/>
</dbReference>
<accession>A0A0B8NRE8</accession>
<dbReference type="Pfam" id="PF00535">
    <property type="entry name" value="Glycos_transf_2"/>
    <property type="match status" value="1"/>
</dbReference>
<reference evidence="2 3" key="1">
    <citation type="submission" date="2015-01" db="EMBL/GenBank/DDBJ databases">
        <title>Vibrio sp. C1 JCM 19231 whole genome shotgun sequence.</title>
        <authorList>
            <person name="Sawabe T."/>
            <person name="Meirelles P."/>
            <person name="Feng G."/>
            <person name="Sayaka M."/>
            <person name="Hattori M."/>
            <person name="Ohkuma M."/>
        </authorList>
    </citation>
    <scope>NUCLEOTIDE SEQUENCE [LARGE SCALE GENOMIC DNA]</scope>
    <source>
        <strain evidence="3">JCM 19231</strain>
    </source>
</reference>
<dbReference type="PANTHER" id="PTHR48090">
    <property type="entry name" value="UNDECAPRENYL-PHOSPHATE 4-DEOXY-4-FORMAMIDO-L-ARABINOSE TRANSFERASE-RELATED"/>
    <property type="match status" value="1"/>
</dbReference>
<name>A0A0B8NRE8_9VIBR</name>
<dbReference type="PANTHER" id="PTHR48090:SF7">
    <property type="entry name" value="RFBJ PROTEIN"/>
    <property type="match status" value="1"/>
</dbReference>
<dbReference type="InterPro" id="IPR050256">
    <property type="entry name" value="Glycosyltransferase_2"/>
</dbReference>
<dbReference type="CDD" id="cd04179">
    <property type="entry name" value="DPM_DPG-synthase_like"/>
    <property type="match status" value="1"/>
</dbReference>
<dbReference type="InterPro" id="IPR029044">
    <property type="entry name" value="Nucleotide-diphossugar_trans"/>
</dbReference>
<reference evidence="2 3" key="2">
    <citation type="submission" date="2015-01" db="EMBL/GenBank/DDBJ databases">
        <authorList>
            <consortium name="NBRP consortium"/>
            <person name="Sawabe T."/>
            <person name="Meirelles P."/>
            <person name="Feng G."/>
            <person name="Sayaka M."/>
            <person name="Hattori M."/>
            <person name="Ohkuma M."/>
        </authorList>
    </citation>
    <scope>NUCLEOTIDE SEQUENCE [LARGE SCALE GENOMIC DNA]</scope>
    <source>
        <strain evidence="3">JCM 19231</strain>
    </source>
</reference>
<keyword evidence="3" id="KW-1185">Reference proteome</keyword>
<proteinExistence type="predicted"/>
<organism evidence="2 3">
    <name type="scientific">Vibrio ishigakensis</name>
    <dbReference type="NCBI Taxonomy" id="1481914"/>
    <lineage>
        <taxon>Bacteria</taxon>
        <taxon>Pseudomonadati</taxon>
        <taxon>Pseudomonadota</taxon>
        <taxon>Gammaproteobacteria</taxon>
        <taxon>Vibrionales</taxon>
        <taxon>Vibrionaceae</taxon>
        <taxon>Vibrio</taxon>
    </lineage>
</organism>
<dbReference type="Gene3D" id="3.90.550.10">
    <property type="entry name" value="Spore Coat Polysaccharide Biosynthesis Protein SpsA, Chain A"/>
    <property type="match status" value="1"/>
</dbReference>